<dbReference type="PANTHER" id="PTHR30055:SF222">
    <property type="entry name" value="REGULATORY PROTEIN"/>
    <property type="match status" value="1"/>
</dbReference>
<dbReference type="InterPro" id="IPR001647">
    <property type="entry name" value="HTH_TetR"/>
</dbReference>
<organism evidence="4 5">
    <name type="scientific">Maccoyibacter intestinihominis</name>
    <dbReference type="NCBI Taxonomy" id="3133499"/>
    <lineage>
        <taxon>Bacteria</taxon>
        <taxon>Bacillati</taxon>
        <taxon>Bacillota</taxon>
        <taxon>Clostridia</taxon>
        <taxon>Lachnospirales</taxon>
        <taxon>Lachnospiraceae</taxon>
        <taxon>Maccoyibacter</taxon>
    </lineage>
</organism>
<evidence type="ECO:0000313" key="4">
    <source>
        <dbReference type="EMBL" id="MEQ2558276.1"/>
    </source>
</evidence>
<dbReference type="InterPro" id="IPR050109">
    <property type="entry name" value="HTH-type_TetR-like_transc_reg"/>
</dbReference>
<dbReference type="InterPro" id="IPR009057">
    <property type="entry name" value="Homeodomain-like_sf"/>
</dbReference>
<proteinExistence type="predicted"/>
<dbReference type="EMBL" id="JBBMEX010000010">
    <property type="protein sequence ID" value="MEQ2558276.1"/>
    <property type="molecule type" value="Genomic_DNA"/>
</dbReference>
<feature type="DNA-binding region" description="H-T-H motif" evidence="2">
    <location>
        <begin position="33"/>
        <end position="52"/>
    </location>
</feature>
<dbReference type="PRINTS" id="PR00455">
    <property type="entry name" value="HTHTETR"/>
</dbReference>
<dbReference type="Gene3D" id="1.10.357.10">
    <property type="entry name" value="Tetracycline Repressor, domain 2"/>
    <property type="match status" value="1"/>
</dbReference>
<dbReference type="PANTHER" id="PTHR30055">
    <property type="entry name" value="HTH-TYPE TRANSCRIPTIONAL REGULATOR RUTR"/>
    <property type="match status" value="1"/>
</dbReference>
<dbReference type="PROSITE" id="PS50977">
    <property type="entry name" value="HTH_TETR_2"/>
    <property type="match status" value="1"/>
</dbReference>
<reference evidence="4 5" key="1">
    <citation type="submission" date="2024-03" db="EMBL/GenBank/DDBJ databases">
        <title>Human intestinal bacterial collection.</title>
        <authorList>
            <person name="Pauvert C."/>
            <person name="Hitch T.C.A."/>
            <person name="Clavel T."/>
        </authorList>
    </citation>
    <scope>NUCLEOTIDE SEQUENCE [LARGE SCALE GENOMIC DNA]</scope>
    <source>
        <strain evidence="4 5">CLA-AA-H185</strain>
    </source>
</reference>
<protein>
    <submittedName>
        <fullName evidence="4">TetR/AcrR family transcriptional regulator</fullName>
    </submittedName>
</protein>
<evidence type="ECO:0000259" key="3">
    <source>
        <dbReference type="PROSITE" id="PS50977"/>
    </source>
</evidence>
<gene>
    <name evidence="4" type="ORF">WMO43_10405</name>
</gene>
<dbReference type="RefSeq" id="WP_353531120.1">
    <property type="nucleotide sequence ID" value="NZ_JBBMEX010000010.1"/>
</dbReference>
<comment type="caution">
    <text evidence="4">The sequence shown here is derived from an EMBL/GenBank/DDBJ whole genome shotgun (WGS) entry which is preliminary data.</text>
</comment>
<evidence type="ECO:0000313" key="5">
    <source>
        <dbReference type="Proteomes" id="UP001454489"/>
    </source>
</evidence>
<keyword evidence="5" id="KW-1185">Reference proteome</keyword>
<feature type="domain" description="HTH tetR-type" evidence="3">
    <location>
        <begin position="10"/>
        <end position="70"/>
    </location>
</feature>
<dbReference type="SUPFAM" id="SSF46689">
    <property type="entry name" value="Homeodomain-like"/>
    <property type="match status" value="1"/>
</dbReference>
<sequence>MPKGLQPKGVARRNKMLLAAVQLFLENGYEKTTTAAIARAAGMAPSSFFAAFENKEALLLTLVQQMFNRQFENAEQLLGEQKDPLMLYGIETALQMYITELSEPLRELYVMAYSLPTTCEYIYNNTAERLSVIFADYLPEAEKKDFYEMDIASGGITRGFMAKHCHLYFKIEDKIRRHLQCCFTLYQVPKEKQDAVIDAVLEVDLQSIAQKLIEDTIVQAHRGFEAVMTTKEGKKA</sequence>
<evidence type="ECO:0000256" key="1">
    <source>
        <dbReference type="ARBA" id="ARBA00023125"/>
    </source>
</evidence>
<accession>A0ABV1HEZ3</accession>
<keyword evidence="1 2" id="KW-0238">DNA-binding</keyword>
<name>A0ABV1HEZ3_9FIRM</name>
<dbReference type="Pfam" id="PF00440">
    <property type="entry name" value="TetR_N"/>
    <property type="match status" value="1"/>
</dbReference>
<evidence type="ECO:0000256" key="2">
    <source>
        <dbReference type="PROSITE-ProRule" id="PRU00335"/>
    </source>
</evidence>
<dbReference type="Proteomes" id="UP001454489">
    <property type="component" value="Unassembled WGS sequence"/>
</dbReference>